<feature type="region of interest" description="Disordered" evidence="3">
    <location>
        <begin position="1181"/>
        <end position="1201"/>
    </location>
</feature>
<dbReference type="InterPro" id="IPR036427">
    <property type="entry name" value="Bromodomain-like_sf"/>
</dbReference>
<dbReference type="Proteomes" id="UP000472261">
    <property type="component" value="Unplaced"/>
</dbReference>
<sequence>MLKRRPAAGGAPAAAEALRARGAADMDSARPADVAERTAGLAAGGDLSAERASAGRPRRREEQRDGDGSVAGGESGGSSWEQSLSPELQQGYRILREFLLEKYRPLTAPFLKPLADQECVREEGGAGSLSGHNSSRSAQQSPAGMWLLKMEEKFSSGQYAGIAEFVGDFRQMLETCYRLHGVDHWLSKQAQKLEMMLEQKLALLSRHLREKTSIAVTSRGSYGLEDEKGTPCTSTRRRSTPRNLVGLSTGMFESVMVQVLRQEEQLRAKEEKRMREQERKEAEEASQKEIEEWEKSLLAQAAPTRMETMWEIPAIGHFLCLAQQILNLPEIVFYELERCLLMPQCNAFLSKIMTSLLSPPHRRSTLHRRPTLSYRAWEAALRQKVQHWYNVVGQTDNPNSSAEKLGLCPQFFKVLGEVNPLQEKPFHELPFYQKVWLLKGLCDFVYETQKDVQDAVLGQPIHECREVILGYDYLENAYVHFPQFCGADVRIYKQKPFQAPEFPSPPIKVKKVPRSKVEKVKHEYVSKSNGAVSSGNRGDLLPRSKSEVGKGSIASRPEKDTHLDSFSVTTEIKINCEMKTSGVCDIKKTCCYKENLRHLISSGEIVSMADHFGSGERKPAENGQGCAEMARVKVEISPFKENTLKACQVLVNGTHNDNQDTDYNKSAKEIMLENSLRSNNNKLIKLRAKKKKKKKKKLKDIINENLQKKLDDLQRRREVHLYPFKSYKSEIQSKLFKKKAKHKKHKSGKKSVSKKAITKKRKGVTKSAIPEFQLICTNLDELRELITKIENELKDLEDIKKKSGRWYHRKQAVKELHGTLIRLLNELLPWEPKLMKAFQRNRSRLKKDYDEFKRHPDHDKFTRELWSNDESEVDAGKDCFAIVSSKSSESAEYVEIPRKDHPDNGEMKVLEMNLPAGKSKLLKKESTSKETHRTLLKSVKRQSKQNSCLDQNTNELSPRKKAKLSTSEDAVQSSESLQTDSCLTDLKQLEGSSPESFSLADPATPVSSFLKGTKPIQALLAKNIGNKVTLTNQLSPPPGINVSTPEKPVLSPVESSLIKPALPCQTGSKTPLQVVYKMPNGHCVPVDLHNSSVKIQMQPVTDPKTGEKVMQQILILPKNFLLQQKEGKVMSKDSNLPQQSSSELHCVTLPEITSVNVSLTSVLVTTPANVTTHSTSTIFNKSTSSVSQGTGSTSSTQTLPATTSNLVSSTVKGCQTEHVRLGTDVSTTTFPVFLSSPSISTAGQSLISATALSASTNTATAFHCLASQQATESFETRQELKTVCIRESQSILVTTRGGNTGIVKVQTNPDQISPTSISSGSVLTYASQFKAFLVPKTTALSTSTLASVAAATSSLPHFGQSRISGFAPSTGSSFNTPSFPPDFNKSVDKSIKFTLQQPAIGNSLGQVVENACHVSCTSSSCISSVSSSISATPSPITVTTTGQNNTVVTPNSSVQQQCDIKTKTNSVIQSESSSIRNGDFISGTPVQKLTLVTNPPILSPCGASGVNVIPSLASTGVSAQKLVFINTPIPNGPSATSLVAESLKHNLPTSISKTFVSSTEQPQLVLIPSTMGAPIRINSSPTIAQVKDVKIGLNIGQTIVNTKGNAQQTPPVNILHSAISKGEDKKNIGLALSLTSTSSFVPVCSSFMSQSAVSINESLCVAAKATNSFSVPTANACPESVSVAPSGTSGTRPTVLSSGNDPSRVRPVLGNRLCTANIGNTVGISTVKTGHLASSVLISTTQPMVSSQNLTSALPFPVISLSGSVATPRKVLHTVPQLAAVPAPPVPKSQLPTLLQFQSSGVTVAGPSNAGTQKPQSLLTPASPNTGKVVSFPSFSSLQCQQLPPSLEKQNPAHTVASAVQMCAASPAITSKTGGQLNEPCIQQKIVINTCMPLAPGTQIMINGTCFVVPPQGLGAGSHVLLLSYNTKQTPPLNINHGPETQGIPAVNPITSKIILAPSNSLSWQTSHRLLKNCTKIVNSFGSADTLPIVHATPQILSTPSSSCTPLPAATLSMSSVIKSPAKVPTTSSVVSAVHPSNSHLPSNTSVFQLDTSIKKLLVSPEGAILNAINTPASKVSSLSSSLPPVVVSTSRISTAAFPISQSSCLDKPDNAAS</sequence>
<keyword evidence="1" id="KW-0103">Bromodomain</keyword>
<dbReference type="SUPFAM" id="SSF47370">
    <property type="entry name" value="Bromodomain"/>
    <property type="match status" value="1"/>
</dbReference>
<proteinExistence type="predicted"/>
<gene>
    <name evidence="5" type="primary">BRD10</name>
</gene>
<dbReference type="Gene3D" id="1.20.920.10">
    <property type="entry name" value="Bromodomain-like"/>
    <property type="match status" value="1"/>
</dbReference>
<feature type="region of interest" description="Disordered" evidence="3">
    <location>
        <begin position="1"/>
        <end position="83"/>
    </location>
</feature>
<feature type="compositionally biased region" description="Low complexity" evidence="3">
    <location>
        <begin position="7"/>
        <end position="17"/>
    </location>
</feature>
<feature type="region of interest" description="Disordered" evidence="3">
    <location>
        <begin position="1681"/>
        <end position="1702"/>
    </location>
</feature>
<feature type="compositionally biased region" description="Low complexity" evidence="3">
    <location>
        <begin position="1182"/>
        <end position="1198"/>
    </location>
</feature>
<evidence type="ECO:0000256" key="1">
    <source>
        <dbReference type="ARBA" id="ARBA00023117"/>
    </source>
</evidence>
<dbReference type="InterPro" id="IPR040214">
    <property type="entry name" value="BRD10"/>
</dbReference>
<protein>
    <submittedName>
        <fullName evidence="5">KIAA2026</fullName>
    </submittedName>
</protein>
<feature type="coiled-coil region" evidence="2">
    <location>
        <begin position="676"/>
        <end position="716"/>
    </location>
</feature>
<dbReference type="OrthoDB" id="21449at2759"/>
<accession>A0A669R164</accession>
<evidence type="ECO:0000313" key="5">
    <source>
        <dbReference type="Ensembl" id="ENSPCLP00000020786.1"/>
    </source>
</evidence>
<name>A0A669R164_PHACC</name>
<keyword evidence="6" id="KW-1185">Reference proteome</keyword>
<dbReference type="PANTHER" id="PTHR31095">
    <property type="entry name" value="RIKEN CDNA 9930021J03 GENE"/>
    <property type="match status" value="1"/>
</dbReference>
<evidence type="ECO:0000259" key="4">
    <source>
        <dbReference type="Pfam" id="PF23450"/>
    </source>
</evidence>
<evidence type="ECO:0000256" key="3">
    <source>
        <dbReference type="SAM" id="MobiDB-lite"/>
    </source>
</evidence>
<feature type="domain" description="Uncharacterized bromodomain-containing protein 10 helical" evidence="4">
    <location>
        <begin position="311"/>
        <end position="452"/>
    </location>
</feature>
<feature type="compositionally biased region" description="Basic and acidic residues" evidence="3">
    <location>
        <begin position="922"/>
        <end position="933"/>
    </location>
</feature>
<feature type="region of interest" description="Disordered" evidence="3">
    <location>
        <begin position="738"/>
        <end position="760"/>
    </location>
</feature>
<feature type="compositionally biased region" description="Polar residues" evidence="3">
    <location>
        <begin position="964"/>
        <end position="980"/>
    </location>
</feature>
<feature type="compositionally biased region" description="Polar residues" evidence="3">
    <location>
        <begin position="944"/>
        <end position="956"/>
    </location>
</feature>
<evidence type="ECO:0000313" key="6">
    <source>
        <dbReference type="Proteomes" id="UP000472261"/>
    </source>
</evidence>
<dbReference type="PANTHER" id="PTHR31095:SF3">
    <property type="entry name" value="RIKEN CDNA 9930021J03 GENE"/>
    <property type="match status" value="1"/>
</dbReference>
<dbReference type="InterPro" id="IPR056522">
    <property type="entry name" value="KIAA2026_hel"/>
</dbReference>
<feature type="region of interest" description="Disordered" evidence="3">
    <location>
        <begin position="528"/>
        <end position="559"/>
    </location>
</feature>
<dbReference type="Pfam" id="PF23450">
    <property type="entry name" value="KIAA2026_hel"/>
    <property type="match status" value="1"/>
</dbReference>
<organism evidence="5 6">
    <name type="scientific">Phasianus colchicus</name>
    <name type="common">Common pheasant</name>
    <dbReference type="NCBI Taxonomy" id="9054"/>
    <lineage>
        <taxon>Eukaryota</taxon>
        <taxon>Metazoa</taxon>
        <taxon>Chordata</taxon>
        <taxon>Craniata</taxon>
        <taxon>Vertebrata</taxon>
        <taxon>Euteleostomi</taxon>
        <taxon>Archelosauria</taxon>
        <taxon>Archosauria</taxon>
        <taxon>Dinosauria</taxon>
        <taxon>Saurischia</taxon>
        <taxon>Theropoda</taxon>
        <taxon>Coelurosauria</taxon>
        <taxon>Aves</taxon>
        <taxon>Neognathae</taxon>
        <taxon>Galloanserae</taxon>
        <taxon>Galliformes</taxon>
        <taxon>Phasianidae</taxon>
        <taxon>Phasianinae</taxon>
        <taxon>Phasianus</taxon>
    </lineage>
</organism>
<feature type="coiled-coil region" evidence="2">
    <location>
        <begin position="259"/>
        <end position="292"/>
    </location>
</feature>
<dbReference type="OMA" id="DAQENAY"/>
<feature type="region of interest" description="Disordered" evidence="3">
    <location>
        <begin position="221"/>
        <end position="242"/>
    </location>
</feature>
<keyword evidence="2" id="KW-0175">Coiled coil</keyword>
<feature type="compositionally biased region" description="Polar residues" evidence="3">
    <location>
        <begin position="1683"/>
        <end position="1701"/>
    </location>
</feature>
<feature type="region of interest" description="Disordered" evidence="3">
    <location>
        <begin position="915"/>
        <end position="980"/>
    </location>
</feature>
<feature type="compositionally biased region" description="Basic residues" evidence="3">
    <location>
        <begin position="934"/>
        <end position="943"/>
    </location>
</feature>
<dbReference type="CDD" id="cd04369">
    <property type="entry name" value="Bromodomain"/>
    <property type="match status" value="1"/>
</dbReference>
<evidence type="ECO:0000256" key="2">
    <source>
        <dbReference type="SAM" id="Coils"/>
    </source>
</evidence>
<feature type="compositionally biased region" description="Basic and acidic residues" evidence="3">
    <location>
        <begin position="18"/>
        <end position="36"/>
    </location>
</feature>
<dbReference type="Ensembl" id="ENSPCLT00000028755.1">
    <property type="protein sequence ID" value="ENSPCLP00000020786.1"/>
    <property type="gene ID" value="ENSPCLG00000018198.1"/>
</dbReference>
<reference evidence="5" key="1">
    <citation type="submission" date="2025-08" db="UniProtKB">
        <authorList>
            <consortium name="Ensembl"/>
        </authorList>
    </citation>
    <scope>IDENTIFICATION</scope>
</reference>
<reference evidence="5" key="2">
    <citation type="submission" date="2025-09" db="UniProtKB">
        <authorList>
            <consortium name="Ensembl"/>
        </authorList>
    </citation>
    <scope>IDENTIFICATION</scope>
</reference>